<dbReference type="InterPro" id="IPR037404">
    <property type="entry name" value="IlvY_PBP2"/>
</dbReference>
<name>Q12IN5_SHEDO</name>
<dbReference type="GO" id="GO:0000976">
    <property type="term" value="F:transcription cis-regulatory region binding"/>
    <property type="evidence" value="ECO:0007669"/>
    <property type="project" value="TreeGrafter"/>
</dbReference>
<keyword evidence="4" id="KW-0804">Transcription</keyword>
<dbReference type="InterPro" id="IPR036390">
    <property type="entry name" value="WH_DNA-bd_sf"/>
</dbReference>
<dbReference type="NCBIfam" id="NF008722">
    <property type="entry name" value="PRK11716.1"/>
    <property type="match status" value="1"/>
</dbReference>
<dbReference type="PANTHER" id="PTHR30126:SF81">
    <property type="entry name" value="HTH-TYPE TRANSCRIPTIONAL REGULATOR ILVY"/>
    <property type="match status" value="1"/>
</dbReference>
<dbReference type="GO" id="GO:0003700">
    <property type="term" value="F:DNA-binding transcription factor activity"/>
    <property type="evidence" value="ECO:0007669"/>
    <property type="project" value="InterPro"/>
</dbReference>
<feature type="domain" description="HTH lysR-type" evidence="5">
    <location>
        <begin position="1"/>
        <end position="58"/>
    </location>
</feature>
<keyword evidence="2" id="KW-0805">Transcription regulation</keyword>
<dbReference type="Gene3D" id="3.40.190.290">
    <property type="match status" value="1"/>
</dbReference>
<dbReference type="InterPro" id="IPR005119">
    <property type="entry name" value="LysR_subst-bd"/>
</dbReference>
<evidence type="ECO:0000313" key="7">
    <source>
        <dbReference type="Proteomes" id="UP000001982"/>
    </source>
</evidence>
<dbReference type="RefSeq" id="WP_011497833.1">
    <property type="nucleotide sequence ID" value="NC_007954.1"/>
</dbReference>
<evidence type="ECO:0000256" key="2">
    <source>
        <dbReference type="ARBA" id="ARBA00023015"/>
    </source>
</evidence>
<evidence type="ECO:0000256" key="1">
    <source>
        <dbReference type="ARBA" id="ARBA00009437"/>
    </source>
</evidence>
<accession>Q12IN5</accession>
<evidence type="ECO:0000313" key="6">
    <source>
        <dbReference type="EMBL" id="ABE56691.1"/>
    </source>
</evidence>
<gene>
    <name evidence="6" type="ordered locus">Sden_3416</name>
</gene>
<dbReference type="Proteomes" id="UP000001982">
    <property type="component" value="Chromosome"/>
</dbReference>
<dbReference type="DNASU" id="4019964"/>
<dbReference type="PROSITE" id="PS50931">
    <property type="entry name" value="HTH_LYSR"/>
    <property type="match status" value="1"/>
</dbReference>
<dbReference type="KEGG" id="sdn:Sden_3416"/>
<dbReference type="InterPro" id="IPR036388">
    <property type="entry name" value="WH-like_DNA-bd_sf"/>
</dbReference>
<protein>
    <submittedName>
        <fullName evidence="6">Transcriptional regulator, LysR family</fullName>
    </submittedName>
</protein>
<dbReference type="eggNOG" id="COG0583">
    <property type="taxonomic scope" value="Bacteria"/>
</dbReference>
<keyword evidence="7" id="KW-1185">Reference proteome</keyword>
<evidence type="ECO:0000259" key="5">
    <source>
        <dbReference type="PROSITE" id="PS50931"/>
    </source>
</evidence>
<sequence>MDIRSLKLYLHLCDSLHFAKTAEQMHMSPSTLSRTLQRLEDEVGGKLFERDNRSVALTHAGKEFKLFAEHTLSQWLSLKGKVDPQQAQLHGQLSLYCSVTAAYSHLPKLLDRFRSIHPNVDIKLATGDAANAVNELNRNRADIAIIALPDNLASSLFFTAIDKVPLSLIVPTITCPVQQAISQANIAWQDLPYIVPEHGPGRQRADNWFKAMGFKPNIYAQVAGQEAIASMVALGCGVAISPEVVINNSPVRDRIQMLASPITIPAFELGFCCKKKRLEEAVLKAFLASWAIE</sequence>
<proteinExistence type="inferred from homology"/>
<dbReference type="EMBL" id="CP000302">
    <property type="protein sequence ID" value="ABE56691.1"/>
    <property type="molecule type" value="Genomic_DNA"/>
</dbReference>
<dbReference type="AlphaFoldDB" id="Q12IN5"/>
<comment type="similarity">
    <text evidence="1">Belongs to the LysR transcriptional regulatory family.</text>
</comment>
<dbReference type="Pfam" id="PF00126">
    <property type="entry name" value="HTH_1"/>
    <property type="match status" value="1"/>
</dbReference>
<dbReference type="STRING" id="318161.Sden_3416"/>
<dbReference type="SUPFAM" id="SSF53850">
    <property type="entry name" value="Periplasmic binding protein-like II"/>
    <property type="match status" value="1"/>
</dbReference>
<evidence type="ECO:0000256" key="4">
    <source>
        <dbReference type="ARBA" id="ARBA00023163"/>
    </source>
</evidence>
<dbReference type="Gene3D" id="1.10.10.10">
    <property type="entry name" value="Winged helix-like DNA-binding domain superfamily/Winged helix DNA-binding domain"/>
    <property type="match status" value="1"/>
</dbReference>
<dbReference type="FunFam" id="1.10.10.10:FF:000001">
    <property type="entry name" value="LysR family transcriptional regulator"/>
    <property type="match status" value="1"/>
</dbReference>
<dbReference type="InterPro" id="IPR000847">
    <property type="entry name" value="LysR_HTH_N"/>
</dbReference>
<dbReference type="HOGENOM" id="CLU_039613_6_1_6"/>
<organism evidence="6 7">
    <name type="scientific">Shewanella denitrificans (strain OS217 / ATCC BAA-1090 / DSM 15013)</name>
    <dbReference type="NCBI Taxonomy" id="318161"/>
    <lineage>
        <taxon>Bacteria</taxon>
        <taxon>Pseudomonadati</taxon>
        <taxon>Pseudomonadota</taxon>
        <taxon>Gammaproteobacteria</taxon>
        <taxon>Alteromonadales</taxon>
        <taxon>Shewanellaceae</taxon>
        <taxon>Shewanella</taxon>
    </lineage>
</organism>
<dbReference type="PANTHER" id="PTHR30126">
    <property type="entry name" value="HTH-TYPE TRANSCRIPTIONAL REGULATOR"/>
    <property type="match status" value="1"/>
</dbReference>
<evidence type="ECO:0000256" key="3">
    <source>
        <dbReference type="ARBA" id="ARBA00023125"/>
    </source>
</evidence>
<dbReference type="Pfam" id="PF03466">
    <property type="entry name" value="LysR_substrate"/>
    <property type="match status" value="1"/>
</dbReference>
<dbReference type="OrthoDB" id="9803735at2"/>
<dbReference type="CDD" id="cd08430">
    <property type="entry name" value="PBP2_IlvY"/>
    <property type="match status" value="1"/>
</dbReference>
<reference evidence="6 7" key="1">
    <citation type="submission" date="2006-03" db="EMBL/GenBank/DDBJ databases">
        <title>Complete sequence of Shewanella denitrificans OS217.</title>
        <authorList>
            <consortium name="US DOE Joint Genome Institute"/>
            <person name="Copeland A."/>
            <person name="Lucas S."/>
            <person name="Lapidus A."/>
            <person name="Barry K."/>
            <person name="Detter J.C."/>
            <person name="Glavina del Rio T."/>
            <person name="Hammon N."/>
            <person name="Israni S."/>
            <person name="Dalin E."/>
            <person name="Tice H."/>
            <person name="Pitluck S."/>
            <person name="Brettin T."/>
            <person name="Bruce D."/>
            <person name="Han C."/>
            <person name="Tapia R."/>
            <person name="Gilna P."/>
            <person name="Kiss H."/>
            <person name="Schmutz J."/>
            <person name="Larimer F."/>
            <person name="Land M."/>
            <person name="Hauser L."/>
            <person name="Kyrpides N."/>
            <person name="Lykidis A."/>
            <person name="Richardson P."/>
        </authorList>
    </citation>
    <scope>NUCLEOTIDE SEQUENCE [LARGE SCALE GENOMIC DNA]</scope>
    <source>
        <strain evidence="7">OS217 / ATCC BAA-1090 / DSM 15013</strain>
    </source>
</reference>
<keyword evidence="3" id="KW-0238">DNA-binding</keyword>
<dbReference type="SUPFAM" id="SSF46785">
    <property type="entry name" value="Winged helix' DNA-binding domain"/>
    <property type="match status" value="1"/>
</dbReference>